<dbReference type="PANTHER" id="PTHR34310:SF9">
    <property type="entry name" value="BLR5716 PROTEIN"/>
    <property type="match status" value="1"/>
</dbReference>
<evidence type="ECO:0000313" key="3">
    <source>
        <dbReference type="Proteomes" id="UP000371041"/>
    </source>
</evidence>
<accession>A0A5Q3QAM6</accession>
<reference evidence="3" key="1">
    <citation type="submission" date="2019-11" db="EMBL/GenBank/DDBJ databases">
        <title>The complete genome sequence of Saccharopolyspora sp. E2A.</title>
        <authorList>
            <person name="Zhang G."/>
        </authorList>
    </citation>
    <scope>NUCLEOTIDE SEQUENCE [LARGE SCALE GENOMIC DNA]</scope>
    <source>
        <strain evidence="3">E2A</strain>
    </source>
</reference>
<dbReference type="Pfam" id="PF04248">
    <property type="entry name" value="NTP_transf_9"/>
    <property type="match status" value="2"/>
</dbReference>
<keyword evidence="3" id="KW-1185">Reference proteome</keyword>
<dbReference type="Proteomes" id="UP000371041">
    <property type="component" value="Chromosome"/>
</dbReference>
<dbReference type="EMBL" id="CP045929">
    <property type="protein sequence ID" value="QGK71711.1"/>
    <property type="molecule type" value="Genomic_DNA"/>
</dbReference>
<dbReference type="KEGG" id="sace:GIY23_21290"/>
<sequence>MSLTSPGRPLATRGPDTVNYRIDGPPHLLLWEDHPRRIRAVLDGETVLDSTDAKVLHESNLPPQLYVPRQDVRTELLEPTETRTHCPFKGDATYESVRAGERLAEDAVWRYPTPVADAEWLDGYVAVYWSAMDAWFDEDEKVRALRDPYHRVDAVRTSRRVRVEAGPVEVADTRQAVVVSETGLPNRYYVPRSDVRTELLTPSETRTFCPYKGEAVYYSVTTDGVELTDAAWEYPYPDPSVGALADHLCFLADDLHTHID</sequence>
<dbReference type="PANTHER" id="PTHR34310">
    <property type="entry name" value="DUF427 DOMAIN PROTEIN (AFU_ORTHOLOGUE AFUA_3G02220)"/>
    <property type="match status" value="1"/>
</dbReference>
<dbReference type="InterPro" id="IPR007361">
    <property type="entry name" value="DUF427"/>
</dbReference>
<proteinExistence type="predicted"/>
<dbReference type="RefSeq" id="WP_154078279.1">
    <property type="nucleotide sequence ID" value="NZ_CP045929.1"/>
</dbReference>
<evidence type="ECO:0000313" key="2">
    <source>
        <dbReference type="EMBL" id="QGK71711.1"/>
    </source>
</evidence>
<name>A0A5Q3QAM6_9PSEU</name>
<feature type="domain" description="DUF427" evidence="1">
    <location>
        <begin position="161"/>
        <end position="252"/>
    </location>
</feature>
<dbReference type="Gene3D" id="2.170.150.40">
    <property type="entry name" value="Domain of unknown function (DUF427)"/>
    <property type="match status" value="2"/>
</dbReference>
<dbReference type="AlphaFoldDB" id="A0A5Q3QAM6"/>
<protein>
    <submittedName>
        <fullName evidence="2">DUF427 domain-containing protein</fullName>
    </submittedName>
</protein>
<dbReference type="InterPro" id="IPR038694">
    <property type="entry name" value="DUF427_sf"/>
</dbReference>
<organism evidence="2 3">
    <name type="scientific">Allosaccharopolyspora coralli</name>
    <dbReference type="NCBI Taxonomy" id="2665642"/>
    <lineage>
        <taxon>Bacteria</taxon>
        <taxon>Bacillati</taxon>
        <taxon>Actinomycetota</taxon>
        <taxon>Actinomycetes</taxon>
        <taxon>Pseudonocardiales</taxon>
        <taxon>Pseudonocardiaceae</taxon>
        <taxon>Allosaccharopolyspora</taxon>
    </lineage>
</organism>
<gene>
    <name evidence="2" type="ORF">GIY23_21290</name>
</gene>
<evidence type="ECO:0000259" key="1">
    <source>
        <dbReference type="Pfam" id="PF04248"/>
    </source>
</evidence>
<feature type="domain" description="DUF427" evidence="1">
    <location>
        <begin position="38"/>
        <end position="129"/>
    </location>
</feature>